<evidence type="ECO:0000313" key="3">
    <source>
        <dbReference type="EMBL" id="SMG48817.1"/>
    </source>
</evidence>
<evidence type="ECO:0000259" key="2">
    <source>
        <dbReference type="Pfam" id="PF00582"/>
    </source>
</evidence>
<dbReference type="CDD" id="cd00293">
    <property type="entry name" value="USP-like"/>
    <property type="match status" value="2"/>
</dbReference>
<accession>A0A1X7L5D7</accession>
<dbReference type="SUPFAM" id="SSF52402">
    <property type="entry name" value="Adenine nucleotide alpha hydrolases-like"/>
    <property type="match status" value="2"/>
</dbReference>
<dbReference type="EMBL" id="FXBB01000047">
    <property type="protein sequence ID" value="SMG48817.1"/>
    <property type="molecule type" value="Genomic_DNA"/>
</dbReference>
<dbReference type="Proteomes" id="UP000193355">
    <property type="component" value="Unassembled WGS sequence"/>
</dbReference>
<dbReference type="Pfam" id="PF00582">
    <property type="entry name" value="Usp"/>
    <property type="match status" value="2"/>
</dbReference>
<gene>
    <name evidence="3" type="ORF">SAMN06275492_1478</name>
</gene>
<dbReference type="InterPro" id="IPR014729">
    <property type="entry name" value="Rossmann-like_a/b/a_fold"/>
</dbReference>
<dbReference type="STRING" id="561720.SAMN06275492_1478"/>
<dbReference type="PRINTS" id="PR01438">
    <property type="entry name" value="UNVRSLSTRESS"/>
</dbReference>
<dbReference type="RefSeq" id="WP_085545593.1">
    <property type="nucleotide sequence ID" value="NZ_FXBB01000047.1"/>
</dbReference>
<name>A0A1X7L5D7_9BACT</name>
<dbReference type="AlphaFoldDB" id="A0A1X7L5D7"/>
<dbReference type="PANTHER" id="PTHR46268:SF6">
    <property type="entry name" value="UNIVERSAL STRESS PROTEIN UP12"/>
    <property type="match status" value="1"/>
</dbReference>
<dbReference type="PANTHER" id="PTHR46268">
    <property type="entry name" value="STRESS RESPONSE PROTEIN NHAX"/>
    <property type="match status" value="1"/>
</dbReference>
<dbReference type="InterPro" id="IPR006016">
    <property type="entry name" value="UspA"/>
</dbReference>
<dbReference type="Gene3D" id="3.40.50.620">
    <property type="entry name" value="HUPs"/>
    <property type="match status" value="2"/>
</dbReference>
<reference evidence="4" key="1">
    <citation type="submission" date="2017-04" db="EMBL/GenBank/DDBJ databases">
        <authorList>
            <person name="Varghese N."/>
            <person name="Submissions S."/>
        </authorList>
    </citation>
    <scope>NUCLEOTIDE SEQUENCE [LARGE SCALE GENOMIC DNA]</scope>
    <source>
        <strain evidence="4">USBA 82</strain>
    </source>
</reference>
<comment type="similarity">
    <text evidence="1">Belongs to the universal stress protein A family.</text>
</comment>
<evidence type="ECO:0000313" key="4">
    <source>
        <dbReference type="Proteomes" id="UP000193355"/>
    </source>
</evidence>
<proteinExistence type="inferred from homology"/>
<protein>
    <submittedName>
        <fullName evidence="3">Nucleotide-binding universal stress protein, UspA family</fullName>
    </submittedName>
</protein>
<dbReference type="InterPro" id="IPR006015">
    <property type="entry name" value="Universal_stress_UspA"/>
</dbReference>
<evidence type="ECO:0000256" key="1">
    <source>
        <dbReference type="ARBA" id="ARBA00008791"/>
    </source>
</evidence>
<sequence>MFKRVLIAIDLKQNPDDLISCISNLKLKSIEKVLLLNVIDDRINPSFDKDVIAAKLEEYGLKLGLPGDKIETQISTGLPFDEIICQANRWEASVIAIGPGHGPTWASSWIGSTALRILEYSPIPIMTCNSGKNCSKEQSLSLMNAMDFSNHAINAYEKLLELLSGEPNSFKKLTLVHIHDDKNLELLLKVANAEQIEPLIEIEKKRLEKMKEEALRAGIESVNISMKKGIPTESILDLIEEEHTSLVVLGAQGQGASEKYRVGKNAYRIAQEAKCCVLIVPLTRKKLCI</sequence>
<feature type="domain" description="UspA" evidence="2">
    <location>
        <begin position="145"/>
        <end position="281"/>
    </location>
</feature>
<feature type="domain" description="UspA" evidence="2">
    <location>
        <begin position="1"/>
        <end position="126"/>
    </location>
</feature>
<dbReference type="OrthoDB" id="9788959at2"/>
<keyword evidence="4" id="KW-1185">Reference proteome</keyword>
<organism evidence="3 4">
    <name type="scientific">Dethiosulfovibrio salsuginis</name>
    <dbReference type="NCBI Taxonomy" id="561720"/>
    <lineage>
        <taxon>Bacteria</taxon>
        <taxon>Thermotogati</taxon>
        <taxon>Synergistota</taxon>
        <taxon>Synergistia</taxon>
        <taxon>Synergistales</taxon>
        <taxon>Dethiosulfovibrionaceae</taxon>
        <taxon>Dethiosulfovibrio</taxon>
    </lineage>
</organism>